<gene>
    <name evidence="2" type="ORF">SAMN05443575_0978</name>
</gene>
<dbReference type="EMBL" id="FQVU01000001">
    <property type="protein sequence ID" value="SHF81837.1"/>
    <property type="molecule type" value="Genomic_DNA"/>
</dbReference>
<evidence type="ECO:0000313" key="3">
    <source>
        <dbReference type="Proteomes" id="UP000186132"/>
    </source>
</evidence>
<feature type="compositionally biased region" description="Low complexity" evidence="1">
    <location>
        <begin position="43"/>
        <end position="72"/>
    </location>
</feature>
<protein>
    <submittedName>
        <fullName evidence="2">Uncharacterized protein</fullName>
    </submittedName>
</protein>
<accession>A0A1M5ERN2</accession>
<reference evidence="2 3" key="1">
    <citation type="submission" date="2016-11" db="EMBL/GenBank/DDBJ databases">
        <authorList>
            <person name="Jaros S."/>
            <person name="Januszkiewicz K."/>
            <person name="Wedrychowicz H."/>
        </authorList>
    </citation>
    <scope>NUCLEOTIDE SEQUENCE [LARGE SCALE GENOMIC DNA]</scope>
    <source>
        <strain evidence="2 3">DSM 45627</strain>
    </source>
</reference>
<organism evidence="2 3">
    <name type="scientific">Jatrophihabitans endophyticus</name>
    <dbReference type="NCBI Taxonomy" id="1206085"/>
    <lineage>
        <taxon>Bacteria</taxon>
        <taxon>Bacillati</taxon>
        <taxon>Actinomycetota</taxon>
        <taxon>Actinomycetes</taxon>
        <taxon>Jatrophihabitantales</taxon>
        <taxon>Jatrophihabitantaceae</taxon>
        <taxon>Jatrophihabitans</taxon>
    </lineage>
</organism>
<evidence type="ECO:0000313" key="2">
    <source>
        <dbReference type="EMBL" id="SHF81837.1"/>
    </source>
</evidence>
<name>A0A1M5ERN2_9ACTN</name>
<dbReference type="OrthoDB" id="5065474at2"/>
<dbReference type="RefSeq" id="WP_073386483.1">
    <property type="nucleotide sequence ID" value="NZ_FQVU01000001.1"/>
</dbReference>
<dbReference type="Proteomes" id="UP000186132">
    <property type="component" value="Unassembled WGS sequence"/>
</dbReference>
<dbReference type="PROSITE" id="PS51257">
    <property type="entry name" value="PROKAR_LIPOPROTEIN"/>
    <property type="match status" value="1"/>
</dbReference>
<sequence>MTRVRFVPIVGAVVLTGLLLAGCGAVVDGQGTVGGSTAPTDFPSSSGASTPSTPGSSTSAPPTSAPTSGPSGASVDLTCPDVSFPNAALSFRCITTGMRFSVNPTFPTTMVKTVEAATGWSLDTGATAYLGSATSPPAISSDVRADMIESGSYGTSPSVHLDGAKYLTVDGHRAYLTTDTVTLSRTYAQSRGTKVRTEKRWLLVIAVGSRYTLWYASIPDLAKQLWSKVDGVISSIRVDA</sequence>
<feature type="region of interest" description="Disordered" evidence="1">
    <location>
        <begin position="37"/>
        <end position="72"/>
    </location>
</feature>
<evidence type="ECO:0000256" key="1">
    <source>
        <dbReference type="SAM" id="MobiDB-lite"/>
    </source>
</evidence>
<dbReference type="STRING" id="1206085.SAMN05443575_0978"/>
<dbReference type="AlphaFoldDB" id="A0A1M5ERN2"/>
<keyword evidence="3" id="KW-1185">Reference proteome</keyword>
<proteinExistence type="predicted"/>